<evidence type="ECO:0000256" key="1">
    <source>
        <dbReference type="SAM" id="Phobius"/>
    </source>
</evidence>
<keyword evidence="1" id="KW-1133">Transmembrane helix</keyword>
<keyword evidence="1 3" id="KW-0812">Transmembrane</keyword>
<evidence type="ECO:0000313" key="2">
    <source>
        <dbReference type="Proteomes" id="UP000221080"/>
    </source>
</evidence>
<protein>
    <submittedName>
        <fullName evidence="3">Transmembrane protein 238</fullName>
    </submittedName>
</protein>
<dbReference type="AlphaFoldDB" id="A0A9F7RRN7"/>
<dbReference type="Pfam" id="PF15125">
    <property type="entry name" value="TMEM238"/>
    <property type="match status" value="1"/>
</dbReference>
<name>A0A9F7RRN7_ICTPU</name>
<feature type="transmembrane region" description="Helical" evidence="1">
    <location>
        <begin position="12"/>
        <end position="33"/>
    </location>
</feature>
<organism evidence="2 3">
    <name type="scientific">Ictalurus punctatus</name>
    <name type="common">Channel catfish</name>
    <name type="synonym">Silurus punctatus</name>
    <dbReference type="NCBI Taxonomy" id="7998"/>
    <lineage>
        <taxon>Eukaryota</taxon>
        <taxon>Metazoa</taxon>
        <taxon>Chordata</taxon>
        <taxon>Craniata</taxon>
        <taxon>Vertebrata</taxon>
        <taxon>Euteleostomi</taxon>
        <taxon>Actinopterygii</taxon>
        <taxon>Neopterygii</taxon>
        <taxon>Teleostei</taxon>
        <taxon>Ostariophysi</taxon>
        <taxon>Siluriformes</taxon>
        <taxon>Ictaluridae</taxon>
        <taxon>Ictalurus</taxon>
    </lineage>
</organism>
<dbReference type="OrthoDB" id="9047238at2759"/>
<dbReference type="PANTHER" id="PTHR28613">
    <property type="entry name" value="SI:CH211-232M10.4-RELATED"/>
    <property type="match status" value="1"/>
</dbReference>
<reference evidence="2" key="1">
    <citation type="journal article" date="2016" name="Nat. Commun.">
        <title>The channel catfish genome sequence provides insights into the evolution of scale formation in teleosts.</title>
        <authorList>
            <person name="Liu Z."/>
            <person name="Liu S."/>
            <person name="Yao J."/>
            <person name="Bao L."/>
            <person name="Zhang J."/>
            <person name="Li Y."/>
            <person name="Jiang C."/>
            <person name="Sun L."/>
            <person name="Wang R."/>
            <person name="Zhang Y."/>
            <person name="Zhou T."/>
            <person name="Zeng Q."/>
            <person name="Fu Q."/>
            <person name="Gao S."/>
            <person name="Li N."/>
            <person name="Koren S."/>
            <person name="Jiang Y."/>
            <person name="Zimin A."/>
            <person name="Xu P."/>
            <person name="Phillippy A.M."/>
            <person name="Geng X."/>
            <person name="Song L."/>
            <person name="Sun F."/>
            <person name="Li C."/>
            <person name="Wang X."/>
            <person name="Chen A."/>
            <person name="Jin Y."/>
            <person name="Yuan Z."/>
            <person name="Yang Y."/>
            <person name="Tan S."/>
            <person name="Peatman E."/>
            <person name="Lu J."/>
            <person name="Qin Z."/>
            <person name="Dunham R."/>
            <person name="Li Z."/>
            <person name="Sonstegard T."/>
            <person name="Feng J."/>
            <person name="Danzmann R.G."/>
            <person name="Schroeder S."/>
            <person name="Scheffler B."/>
            <person name="Duke M.V."/>
            <person name="Ballard L."/>
            <person name="Kucuktas H."/>
            <person name="Kaltenboeck L."/>
            <person name="Liu H."/>
            <person name="Armbruster J."/>
            <person name="Xie Y."/>
            <person name="Kirby M.L."/>
            <person name="Tian Y."/>
            <person name="Flanagan M.E."/>
            <person name="Mu W."/>
            <person name="Waldbieser G.C."/>
        </authorList>
    </citation>
    <scope>NUCLEOTIDE SEQUENCE [LARGE SCALE GENOMIC DNA]</scope>
    <source>
        <strain evidence="2">SDA103</strain>
    </source>
</reference>
<dbReference type="KEGG" id="ipu:108273541"/>
<dbReference type="GeneID" id="108273541"/>
<accession>A0A9F7RRN7</accession>
<dbReference type="InterPro" id="IPR029365">
    <property type="entry name" value="TMEM238"/>
</dbReference>
<keyword evidence="2" id="KW-1185">Reference proteome</keyword>
<proteinExistence type="predicted"/>
<evidence type="ECO:0000313" key="3">
    <source>
        <dbReference type="RefSeq" id="XP_053541257.1"/>
    </source>
</evidence>
<gene>
    <name evidence="3" type="primary">LOC108273541</name>
</gene>
<reference evidence="3" key="2">
    <citation type="submission" date="2025-08" db="UniProtKB">
        <authorList>
            <consortium name="RefSeq"/>
        </authorList>
    </citation>
    <scope>IDENTIFICATION</scope>
    <source>
        <tissue evidence="3">Blood</tissue>
    </source>
</reference>
<keyword evidence="1" id="KW-0472">Membrane</keyword>
<sequence>MVPRCIGGCVPLFVLGVVFDVVGLIVLLVGALANLRLDGRFYGDFLVYTGSIVVFLSLMWWVLWYTGNATIPSDELEKTPLDNLALWARRLSTSIAHTGAKSMEVGEKNKSVDAQELMNGSMPVYINIPTRTAWQISGMEGYDNAAFERSVDMPPTSQKTVQLDILGNGRIERLL</sequence>
<dbReference type="Proteomes" id="UP000221080">
    <property type="component" value="Chromosome 13"/>
</dbReference>
<dbReference type="RefSeq" id="XP_053541257.1">
    <property type="nucleotide sequence ID" value="XM_053685282.1"/>
</dbReference>
<dbReference type="PANTHER" id="PTHR28613:SF7">
    <property type="entry name" value="TRANSMEMBRANE PROTEIN 238"/>
    <property type="match status" value="1"/>
</dbReference>
<feature type="transmembrane region" description="Helical" evidence="1">
    <location>
        <begin position="45"/>
        <end position="64"/>
    </location>
</feature>